<evidence type="ECO:0000256" key="1">
    <source>
        <dbReference type="ARBA" id="ARBA00023015"/>
    </source>
</evidence>
<dbReference type="InterPro" id="IPR036388">
    <property type="entry name" value="WH-like_DNA-bd_sf"/>
</dbReference>
<dbReference type="EMBL" id="FORU01000001">
    <property type="protein sequence ID" value="SFI76932.1"/>
    <property type="molecule type" value="Genomic_DNA"/>
</dbReference>
<gene>
    <name evidence="5" type="ORF">SAMN04487893_10192</name>
</gene>
<dbReference type="PROSITE" id="PS50995">
    <property type="entry name" value="HTH_MARR_2"/>
    <property type="match status" value="1"/>
</dbReference>
<evidence type="ECO:0000313" key="5">
    <source>
        <dbReference type="EMBL" id="SFI76932.1"/>
    </source>
</evidence>
<dbReference type="PANTHER" id="PTHR42756:SF1">
    <property type="entry name" value="TRANSCRIPTIONAL REPRESSOR OF EMRAB OPERON"/>
    <property type="match status" value="1"/>
</dbReference>
<dbReference type="RefSeq" id="WP_143077688.1">
    <property type="nucleotide sequence ID" value="NZ_FORU01000001.1"/>
</dbReference>
<evidence type="ECO:0000256" key="2">
    <source>
        <dbReference type="ARBA" id="ARBA00023125"/>
    </source>
</evidence>
<sequence>MNTNLSTQEIYTLLTGRLSMTLNRTLLQQFKANNIPLTREQWSILAVLWKEDGCSQQTLATETHRDKPSVTRLLDKMEKDNLIVRKAHENDRRLNLIYLTEKGKSYEKDAFRIVNEIELIATKGLTDFQIQNLKDAVRTIMSNIENR</sequence>
<feature type="domain" description="HTH marR-type" evidence="4">
    <location>
        <begin position="8"/>
        <end position="142"/>
    </location>
</feature>
<dbReference type="SMART" id="SM00347">
    <property type="entry name" value="HTH_MARR"/>
    <property type="match status" value="1"/>
</dbReference>
<proteinExistence type="predicted"/>
<dbReference type="SUPFAM" id="SSF46785">
    <property type="entry name" value="Winged helix' DNA-binding domain"/>
    <property type="match status" value="1"/>
</dbReference>
<evidence type="ECO:0000259" key="4">
    <source>
        <dbReference type="PROSITE" id="PS50995"/>
    </source>
</evidence>
<protein>
    <submittedName>
        <fullName evidence="5">DNA-binding transcriptional regulator, MarR family</fullName>
    </submittedName>
</protein>
<dbReference type="OrthoDB" id="996843at2"/>
<dbReference type="GO" id="GO:0003700">
    <property type="term" value="F:DNA-binding transcription factor activity"/>
    <property type="evidence" value="ECO:0007669"/>
    <property type="project" value="InterPro"/>
</dbReference>
<dbReference type="Gene3D" id="1.10.10.10">
    <property type="entry name" value="Winged helix-like DNA-binding domain superfamily/Winged helix DNA-binding domain"/>
    <property type="match status" value="1"/>
</dbReference>
<keyword evidence="3" id="KW-0804">Transcription</keyword>
<dbReference type="PANTHER" id="PTHR42756">
    <property type="entry name" value="TRANSCRIPTIONAL REGULATOR, MARR"/>
    <property type="match status" value="1"/>
</dbReference>
<dbReference type="InterPro" id="IPR000835">
    <property type="entry name" value="HTH_MarR-typ"/>
</dbReference>
<evidence type="ECO:0000256" key="3">
    <source>
        <dbReference type="ARBA" id="ARBA00023163"/>
    </source>
</evidence>
<name>A0A1I3KWQ4_9FLAO</name>
<dbReference type="GO" id="GO:0003677">
    <property type="term" value="F:DNA binding"/>
    <property type="evidence" value="ECO:0007669"/>
    <property type="project" value="UniProtKB-KW"/>
</dbReference>
<dbReference type="PRINTS" id="PR00598">
    <property type="entry name" value="HTHMARR"/>
</dbReference>
<keyword evidence="6" id="KW-1185">Reference proteome</keyword>
<dbReference type="Proteomes" id="UP000243887">
    <property type="component" value="Unassembled WGS sequence"/>
</dbReference>
<dbReference type="STRING" id="1150112.SAMN04487893_10192"/>
<keyword evidence="2 5" id="KW-0238">DNA-binding</keyword>
<accession>A0A1I3KWQ4</accession>
<keyword evidence="1" id="KW-0805">Transcription regulation</keyword>
<organism evidence="5 6">
    <name type="scientific">Myroides guanonis</name>
    <dbReference type="NCBI Taxonomy" id="1150112"/>
    <lineage>
        <taxon>Bacteria</taxon>
        <taxon>Pseudomonadati</taxon>
        <taxon>Bacteroidota</taxon>
        <taxon>Flavobacteriia</taxon>
        <taxon>Flavobacteriales</taxon>
        <taxon>Flavobacteriaceae</taxon>
        <taxon>Myroides</taxon>
    </lineage>
</organism>
<evidence type="ECO:0000313" key="6">
    <source>
        <dbReference type="Proteomes" id="UP000243887"/>
    </source>
</evidence>
<reference evidence="6" key="1">
    <citation type="submission" date="2016-10" db="EMBL/GenBank/DDBJ databases">
        <authorList>
            <person name="Varghese N."/>
            <person name="Submissions S."/>
        </authorList>
    </citation>
    <scope>NUCLEOTIDE SEQUENCE [LARGE SCALE GENOMIC DNA]</scope>
    <source>
        <strain evidence="6">DSM 26542</strain>
    </source>
</reference>
<dbReference type="InterPro" id="IPR036390">
    <property type="entry name" value="WH_DNA-bd_sf"/>
</dbReference>
<dbReference type="AlphaFoldDB" id="A0A1I3KWQ4"/>
<dbReference type="Pfam" id="PF01047">
    <property type="entry name" value="MarR"/>
    <property type="match status" value="1"/>
</dbReference>